<reference evidence="2" key="1">
    <citation type="journal article" date="2023" name="IScience">
        <title>Live-bearing cockroach genome reveals convergent evolutionary mechanisms linked to viviparity in insects and beyond.</title>
        <authorList>
            <person name="Fouks B."/>
            <person name="Harrison M.C."/>
            <person name="Mikhailova A.A."/>
            <person name="Marchal E."/>
            <person name="English S."/>
            <person name="Carruthers M."/>
            <person name="Jennings E.C."/>
            <person name="Chiamaka E.L."/>
            <person name="Frigard R.A."/>
            <person name="Pippel M."/>
            <person name="Attardo G.M."/>
            <person name="Benoit J.B."/>
            <person name="Bornberg-Bauer E."/>
            <person name="Tobe S.S."/>
        </authorList>
    </citation>
    <scope>NUCLEOTIDE SEQUENCE</scope>
    <source>
        <strain evidence="2">Stay&amp;Tobe</strain>
    </source>
</reference>
<comment type="caution">
    <text evidence="2">The sequence shown here is derived from an EMBL/GenBank/DDBJ whole genome shotgun (WGS) entry which is preliminary data.</text>
</comment>
<dbReference type="EMBL" id="JASPKZ010003872">
    <property type="protein sequence ID" value="KAJ9591349.1"/>
    <property type="molecule type" value="Genomic_DNA"/>
</dbReference>
<keyword evidence="3" id="KW-1185">Reference proteome</keyword>
<sequence length="57" mass="6129">GIHVCKHMLYNPLASSRRETPSPVTAPPPPPVNSKPSDAFGVNTFEDKDISVAKVNN</sequence>
<evidence type="ECO:0000313" key="2">
    <source>
        <dbReference type="EMBL" id="KAJ9591349.1"/>
    </source>
</evidence>
<proteinExistence type="predicted"/>
<evidence type="ECO:0000313" key="3">
    <source>
        <dbReference type="Proteomes" id="UP001233999"/>
    </source>
</evidence>
<feature type="non-terminal residue" evidence="2">
    <location>
        <position position="1"/>
    </location>
</feature>
<name>A0AAD8A2J4_DIPPU</name>
<feature type="non-terminal residue" evidence="2">
    <location>
        <position position="57"/>
    </location>
</feature>
<evidence type="ECO:0000256" key="1">
    <source>
        <dbReference type="SAM" id="MobiDB-lite"/>
    </source>
</evidence>
<protein>
    <submittedName>
        <fullName evidence="2">Uncharacterized protein</fullName>
    </submittedName>
</protein>
<reference evidence="2" key="2">
    <citation type="submission" date="2023-05" db="EMBL/GenBank/DDBJ databases">
        <authorList>
            <person name="Fouks B."/>
        </authorList>
    </citation>
    <scope>NUCLEOTIDE SEQUENCE</scope>
    <source>
        <strain evidence="2">Stay&amp;Tobe</strain>
        <tissue evidence="2">Testes</tissue>
    </source>
</reference>
<feature type="compositionally biased region" description="Pro residues" evidence="1">
    <location>
        <begin position="24"/>
        <end position="33"/>
    </location>
</feature>
<dbReference type="Proteomes" id="UP001233999">
    <property type="component" value="Unassembled WGS sequence"/>
</dbReference>
<feature type="region of interest" description="Disordered" evidence="1">
    <location>
        <begin position="12"/>
        <end position="39"/>
    </location>
</feature>
<accession>A0AAD8A2J4</accession>
<organism evidence="2 3">
    <name type="scientific">Diploptera punctata</name>
    <name type="common">Pacific beetle cockroach</name>
    <dbReference type="NCBI Taxonomy" id="6984"/>
    <lineage>
        <taxon>Eukaryota</taxon>
        <taxon>Metazoa</taxon>
        <taxon>Ecdysozoa</taxon>
        <taxon>Arthropoda</taxon>
        <taxon>Hexapoda</taxon>
        <taxon>Insecta</taxon>
        <taxon>Pterygota</taxon>
        <taxon>Neoptera</taxon>
        <taxon>Polyneoptera</taxon>
        <taxon>Dictyoptera</taxon>
        <taxon>Blattodea</taxon>
        <taxon>Blaberoidea</taxon>
        <taxon>Blaberidae</taxon>
        <taxon>Diplopterinae</taxon>
        <taxon>Diploptera</taxon>
    </lineage>
</organism>
<dbReference type="AlphaFoldDB" id="A0AAD8A2J4"/>
<gene>
    <name evidence="2" type="ORF">L9F63_002107</name>
</gene>